<sequence length="115" mass="12945">MHRVREQSNPTHKRLYPLQSTLRLQTKTLAKHPVFMRSLSNILQGLRLVCGSSETAYGNHLLIVPGFTAVYRPRNAETVGNHTEALGKEGCFKRHFDGTAFRQGIENTLPFGRGI</sequence>
<dbReference type="Proteomes" id="UP000272771">
    <property type="component" value="Chromosome"/>
</dbReference>
<gene>
    <name evidence="1" type="ORF">NCTC12742_01253</name>
</gene>
<dbReference type="AlphaFoldDB" id="A0A448VNL4"/>
<dbReference type="EMBL" id="LR134533">
    <property type="protein sequence ID" value="VEJ51370.1"/>
    <property type="molecule type" value="Genomic_DNA"/>
</dbReference>
<accession>A0A448VNL4</accession>
<evidence type="ECO:0000313" key="2">
    <source>
        <dbReference type="Proteomes" id="UP000272771"/>
    </source>
</evidence>
<reference evidence="1 2" key="1">
    <citation type="submission" date="2018-12" db="EMBL/GenBank/DDBJ databases">
        <authorList>
            <consortium name="Pathogen Informatics"/>
        </authorList>
    </citation>
    <scope>NUCLEOTIDE SEQUENCE [LARGE SCALE GENOMIC DNA]</scope>
    <source>
        <strain evidence="1 2">NCTC12742</strain>
    </source>
</reference>
<proteinExistence type="predicted"/>
<organism evidence="1 2">
    <name type="scientific">Neisseria weaveri</name>
    <dbReference type="NCBI Taxonomy" id="28091"/>
    <lineage>
        <taxon>Bacteria</taxon>
        <taxon>Pseudomonadati</taxon>
        <taxon>Pseudomonadota</taxon>
        <taxon>Betaproteobacteria</taxon>
        <taxon>Neisseriales</taxon>
        <taxon>Neisseriaceae</taxon>
        <taxon>Neisseria</taxon>
    </lineage>
</organism>
<dbReference type="KEGG" id="nwe:SAMEA3174300_1881"/>
<name>A0A448VNL4_9NEIS</name>
<protein>
    <submittedName>
        <fullName evidence="1">Uncharacterized protein</fullName>
    </submittedName>
</protein>
<evidence type="ECO:0000313" key="1">
    <source>
        <dbReference type="EMBL" id="VEJ51370.1"/>
    </source>
</evidence>
<keyword evidence="2" id="KW-1185">Reference proteome</keyword>